<sequence>GNFYLEAVEYVWLGVKREGEGKPNGSIIIGKPGDPPHNNVSAITVDPIPIEKGRPASLRHAAAVNNQPDLAMSVVTDP</sequence>
<dbReference type="Proteomes" id="UP001195483">
    <property type="component" value="Unassembled WGS sequence"/>
</dbReference>
<evidence type="ECO:0000313" key="1">
    <source>
        <dbReference type="EMBL" id="KAK3588647.1"/>
    </source>
</evidence>
<dbReference type="EMBL" id="JAEAOA010002260">
    <property type="protein sequence ID" value="KAK3588647.1"/>
    <property type="molecule type" value="Genomic_DNA"/>
</dbReference>
<gene>
    <name evidence="1" type="ORF">CHS0354_038879</name>
</gene>
<feature type="non-terminal residue" evidence="1">
    <location>
        <position position="1"/>
    </location>
</feature>
<organism evidence="1 2">
    <name type="scientific">Potamilus streckersoni</name>
    <dbReference type="NCBI Taxonomy" id="2493646"/>
    <lineage>
        <taxon>Eukaryota</taxon>
        <taxon>Metazoa</taxon>
        <taxon>Spiralia</taxon>
        <taxon>Lophotrochozoa</taxon>
        <taxon>Mollusca</taxon>
        <taxon>Bivalvia</taxon>
        <taxon>Autobranchia</taxon>
        <taxon>Heteroconchia</taxon>
        <taxon>Palaeoheterodonta</taxon>
        <taxon>Unionida</taxon>
        <taxon>Unionoidea</taxon>
        <taxon>Unionidae</taxon>
        <taxon>Ambleminae</taxon>
        <taxon>Lampsilini</taxon>
        <taxon>Potamilus</taxon>
    </lineage>
</organism>
<keyword evidence="2" id="KW-1185">Reference proteome</keyword>
<reference evidence="1" key="1">
    <citation type="journal article" date="2021" name="Genome Biol. Evol.">
        <title>A High-Quality Reference Genome for a Parasitic Bivalve with Doubly Uniparental Inheritance (Bivalvia: Unionida).</title>
        <authorList>
            <person name="Smith C.H."/>
        </authorList>
    </citation>
    <scope>NUCLEOTIDE SEQUENCE</scope>
    <source>
        <strain evidence="1">CHS0354</strain>
    </source>
</reference>
<dbReference type="AlphaFoldDB" id="A0AAE0VTJ9"/>
<name>A0AAE0VTJ9_9BIVA</name>
<protein>
    <submittedName>
        <fullName evidence="1">Uncharacterized protein</fullName>
    </submittedName>
</protein>
<reference evidence="1" key="2">
    <citation type="journal article" date="2021" name="Genome Biol. Evol.">
        <title>Developing a high-quality reference genome for a parasitic bivalve with doubly uniparental inheritance (Bivalvia: Unionida).</title>
        <authorList>
            <person name="Smith C.H."/>
        </authorList>
    </citation>
    <scope>NUCLEOTIDE SEQUENCE</scope>
    <source>
        <strain evidence="1">CHS0354</strain>
        <tissue evidence="1">Mantle</tissue>
    </source>
</reference>
<accession>A0AAE0VTJ9</accession>
<evidence type="ECO:0000313" key="2">
    <source>
        <dbReference type="Proteomes" id="UP001195483"/>
    </source>
</evidence>
<comment type="caution">
    <text evidence="1">The sequence shown here is derived from an EMBL/GenBank/DDBJ whole genome shotgun (WGS) entry which is preliminary data.</text>
</comment>
<reference evidence="1" key="3">
    <citation type="submission" date="2023-05" db="EMBL/GenBank/DDBJ databases">
        <authorList>
            <person name="Smith C.H."/>
        </authorList>
    </citation>
    <scope>NUCLEOTIDE SEQUENCE</scope>
    <source>
        <strain evidence="1">CHS0354</strain>
        <tissue evidence="1">Mantle</tissue>
    </source>
</reference>
<proteinExistence type="predicted"/>